<dbReference type="Proteomes" id="UP001596266">
    <property type="component" value="Unassembled WGS sequence"/>
</dbReference>
<dbReference type="RefSeq" id="WP_343885570.1">
    <property type="nucleotide sequence ID" value="NZ_BAAAKI010000008.1"/>
</dbReference>
<reference evidence="2" key="1">
    <citation type="journal article" date="2019" name="Int. J. Syst. Evol. Microbiol.">
        <title>The Global Catalogue of Microorganisms (GCM) 10K type strain sequencing project: providing services to taxonomists for standard genome sequencing and annotation.</title>
        <authorList>
            <consortium name="The Broad Institute Genomics Platform"/>
            <consortium name="The Broad Institute Genome Sequencing Center for Infectious Disease"/>
            <person name="Wu L."/>
            <person name="Ma J."/>
        </authorList>
    </citation>
    <scope>NUCLEOTIDE SEQUENCE [LARGE SCALE GENOMIC DNA]</scope>
    <source>
        <strain evidence="2">CGMCC 1.15277</strain>
    </source>
</reference>
<comment type="caution">
    <text evidence="1">The sequence shown here is derived from an EMBL/GenBank/DDBJ whole genome shotgun (WGS) entry which is preliminary data.</text>
</comment>
<evidence type="ECO:0000313" key="1">
    <source>
        <dbReference type="EMBL" id="MFC6396541.1"/>
    </source>
</evidence>
<name>A0ABW1WZN7_9ACTN</name>
<dbReference type="EMBL" id="JBHSUA010000011">
    <property type="protein sequence ID" value="MFC6396541.1"/>
    <property type="molecule type" value="Genomic_DNA"/>
</dbReference>
<evidence type="ECO:0000313" key="2">
    <source>
        <dbReference type="Proteomes" id="UP001596266"/>
    </source>
</evidence>
<dbReference type="InterPro" id="IPR043519">
    <property type="entry name" value="NT_sf"/>
</dbReference>
<sequence>MGEELPTVVHEMCASFTHALNHTAEGLLTGFYLRGSLGWGEFFPGSDVDFTAVLAQRPGPSDLRALEAAHTQIWFEFPQHNFDGHHVVLDDLQAPPSQCPPVPCSHNGRFVAAADLDVNPIAWHELATRGIRITGREPGVLSIQDDADELWQYTHENLASYWGRTAKELKVGWMVAGRRDDVVAWCTLGVARLHHLLTTGHATSKSGAGRYILEQLDDRWHPLAADALRARERPDEPTGYRHLNQRGKDLRDFVTWVVEDGASLPPVRG</sequence>
<accession>A0ABW1WZN7</accession>
<keyword evidence="2" id="KW-1185">Reference proteome</keyword>
<organism evidence="1 2">
    <name type="scientific">Luteococcus sanguinis</name>
    <dbReference type="NCBI Taxonomy" id="174038"/>
    <lineage>
        <taxon>Bacteria</taxon>
        <taxon>Bacillati</taxon>
        <taxon>Actinomycetota</taxon>
        <taxon>Actinomycetes</taxon>
        <taxon>Propionibacteriales</taxon>
        <taxon>Propionibacteriaceae</taxon>
        <taxon>Luteococcus</taxon>
    </lineage>
</organism>
<evidence type="ECO:0008006" key="3">
    <source>
        <dbReference type="Google" id="ProtNLM"/>
    </source>
</evidence>
<proteinExistence type="predicted"/>
<dbReference type="SUPFAM" id="SSF81301">
    <property type="entry name" value="Nucleotidyltransferase"/>
    <property type="match status" value="1"/>
</dbReference>
<gene>
    <name evidence="1" type="ORF">ACFP57_06015</name>
</gene>
<protein>
    <recommendedName>
        <fullName evidence="3">Adenylyltransferase AadA C-terminal domain-containing protein</fullName>
    </recommendedName>
</protein>